<proteinExistence type="inferred from homology"/>
<keyword evidence="4 7" id="KW-0560">Oxidoreductase</keyword>
<dbReference type="CDD" id="cd11030">
    <property type="entry name" value="CYP105-like"/>
    <property type="match status" value="1"/>
</dbReference>
<evidence type="ECO:0000313" key="8">
    <source>
        <dbReference type="EMBL" id="SBW28810.1"/>
    </source>
</evidence>
<dbReference type="InterPro" id="IPR002397">
    <property type="entry name" value="Cyt_P450_B"/>
</dbReference>
<evidence type="ECO:0000256" key="4">
    <source>
        <dbReference type="ARBA" id="ARBA00023002"/>
    </source>
</evidence>
<dbReference type="GO" id="GO:0005506">
    <property type="term" value="F:iron ion binding"/>
    <property type="evidence" value="ECO:0007669"/>
    <property type="project" value="InterPro"/>
</dbReference>
<dbReference type="PROSITE" id="PS00086">
    <property type="entry name" value="CYTOCHROME_P450"/>
    <property type="match status" value="1"/>
</dbReference>
<dbReference type="AlphaFoldDB" id="A0A1C3PG95"/>
<dbReference type="EC" id="1.14.-.-" evidence="8"/>
<protein>
    <submittedName>
        <fullName evidence="8">Cytochrome P450 105A3</fullName>
        <ecNumber evidence="8">1.14.-.-</ecNumber>
    </submittedName>
</protein>
<evidence type="ECO:0000256" key="6">
    <source>
        <dbReference type="ARBA" id="ARBA00023033"/>
    </source>
</evidence>
<dbReference type="GO" id="GO:0004497">
    <property type="term" value="F:monooxygenase activity"/>
    <property type="evidence" value="ECO:0007669"/>
    <property type="project" value="UniProtKB-KW"/>
</dbReference>
<keyword evidence="9" id="KW-1185">Reference proteome</keyword>
<dbReference type="FunFam" id="1.10.630.10:FF:000018">
    <property type="entry name" value="Cytochrome P450 monooxygenase"/>
    <property type="match status" value="1"/>
</dbReference>
<gene>
    <name evidence="8" type="primary">cyp105A3</name>
    <name evidence="8" type="ORF">FDG2_6033</name>
</gene>
<keyword evidence="6 7" id="KW-0503">Monooxygenase</keyword>
<keyword evidence="5 7" id="KW-0408">Iron</keyword>
<sequence length="420" mass="46187">MTETDAAGGDSISAVISTAADTTRAEPPAFPLQRGCPFFPPTRYETLRETEPVARVTLPTGRHAWIITRYEDVRALLADPRVSADARHPDFPAMGVGEREAAARNRPFIRTDPPDHTRHRRMLQAEFTVRRVTNMVPTLTAYAEELVDEMHAAGPPSDLVSAYANRMSTATVLNLMGVPTDDLEFFRDVTRISGGRQSSAQEVQAALGGMFAKFDALIDRRLREPGEDLFSRLVVNHLATGAVTRQELLSTVGITIVAGRETTTSMIALGTLMLLERPDRLAELRERPEMLGEAVEELLRMLSVADSIPLRVATADLEVGGVTIRAGEGMILLLAGANHDPTVFPNPTELDFHRPDRHHLAFGFGIHQCIGQNLARTELEIALGTLIRWTPTLRLAVPFDELELRHDAATFGIEALPVAW</sequence>
<dbReference type="PRINTS" id="PR00359">
    <property type="entry name" value="BP450"/>
</dbReference>
<evidence type="ECO:0000256" key="3">
    <source>
        <dbReference type="ARBA" id="ARBA00022723"/>
    </source>
</evidence>
<keyword evidence="3 7" id="KW-0479">Metal-binding</keyword>
<dbReference type="Gene3D" id="1.10.630.10">
    <property type="entry name" value="Cytochrome P450"/>
    <property type="match status" value="1"/>
</dbReference>
<accession>A0A1C3PG95</accession>
<organism evidence="8 9">
    <name type="scientific">Candidatus Protofrankia californiensis</name>
    <dbReference type="NCBI Taxonomy" id="1839754"/>
    <lineage>
        <taxon>Bacteria</taxon>
        <taxon>Bacillati</taxon>
        <taxon>Actinomycetota</taxon>
        <taxon>Actinomycetes</taxon>
        <taxon>Frankiales</taxon>
        <taxon>Frankiaceae</taxon>
        <taxon>Protofrankia</taxon>
    </lineage>
</organism>
<reference evidence="9" key="1">
    <citation type="submission" date="2016-02" db="EMBL/GenBank/DDBJ databases">
        <authorList>
            <person name="Wibberg D."/>
        </authorList>
    </citation>
    <scope>NUCLEOTIDE SEQUENCE [LARGE SCALE GENOMIC DNA]</scope>
</reference>
<dbReference type="Pfam" id="PF00067">
    <property type="entry name" value="p450"/>
    <property type="match status" value="1"/>
</dbReference>
<evidence type="ECO:0000256" key="5">
    <source>
        <dbReference type="ARBA" id="ARBA00023004"/>
    </source>
</evidence>
<evidence type="ECO:0000256" key="7">
    <source>
        <dbReference type="RuleBase" id="RU000461"/>
    </source>
</evidence>
<dbReference type="SUPFAM" id="SSF48264">
    <property type="entry name" value="Cytochrome P450"/>
    <property type="match status" value="1"/>
</dbReference>
<name>A0A1C3PG95_9ACTN</name>
<keyword evidence="2 7" id="KW-0349">Heme</keyword>
<dbReference type="InterPro" id="IPR036396">
    <property type="entry name" value="Cyt_P450_sf"/>
</dbReference>
<evidence type="ECO:0000313" key="9">
    <source>
        <dbReference type="Proteomes" id="UP000199013"/>
    </source>
</evidence>
<comment type="similarity">
    <text evidence="1 7">Belongs to the cytochrome P450 family.</text>
</comment>
<dbReference type="PRINTS" id="PR00385">
    <property type="entry name" value="P450"/>
</dbReference>
<dbReference type="InterPro" id="IPR001128">
    <property type="entry name" value="Cyt_P450"/>
</dbReference>
<dbReference type="InterPro" id="IPR017972">
    <property type="entry name" value="Cyt_P450_CS"/>
</dbReference>
<dbReference type="GO" id="GO:0020037">
    <property type="term" value="F:heme binding"/>
    <property type="evidence" value="ECO:0007669"/>
    <property type="project" value="InterPro"/>
</dbReference>
<dbReference type="PANTHER" id="PTHR46696">
    <property type="entry name" value="P450, PUTATIVE (EUROFUNG)-RELATED"/>
    <property type="match status" value="1"/>
</dbReference>
<evidence type="ECO:0000256" key="1">
    <source>
        <dbReference type="ARBA" id="ARBA00010617"/>
    </source>
</evidence>
<dbReference type="Proteomes" id="UP000199013">
    <property type="component" value="Unassembled WGS sequence"/>
</dbReference>
<dbReference type="PANTHER" id="PTHR46696:SF1">
    <property type="entry name" value="CYTOCHROME P450 YJIB-RELATED"/>
    <property type="match status" value="1"/>
</dbReference>
<dbReference type="EMBL" id="FLUV01002492">
    <property type="protein sequence ID" value="SBW28810.1"/>
    <property type="molecule type" value="Genomic_DNA"/>
</dbReference>
<evidence type="ECO:0000256" key="2">
    <source>
        <dbReference type="ARBA" id="ARBA00022617"/>
    </source>
</evidence>
<dbReference type="GO" id="GO:0016705">
    <property type="term" value="F:oxidoreductase activity, acting on paired donors, with incorporation or reduction of molecular oxygen"/>
    <property type="evidence" value="ECO:0007669"/>
    <property type="project" value="InterPro"/>
</dbReference>